<dbReference type="SUPFAM" id="SSF47598">
    <property type="entry name" value="Ribbon-helix-helix"/>
    <property type="match status" value="1"/>
</dbReference>
<dbReference type="Pfam" id="PF01402">
    <property type="entry name" value="RHH_1"/>
    <property type="match status" value="1"/>
</dbReference>
<dbReference type="InterPro" id="IPR002145">
    <property type="entry name" value="CopG"/>
</dbReference>
<keyword evidence="3" id="KW-1185">Reference proteome</keyword>
<evidence type="ECO:0000259" key="1">
    <source>
        <dbReference type="Pfam" id="PF01402"/>
    </source>
</evidence>
<dbReference type="Proteomes" id="UP001139451">
    <property type="component" value="Unassembled WGS sequence"/>
</dbReference>
<dbReference type="RefSeq" id="WP_254292606.1">
    <property type="nucleotide sequence ID" value="NZ_JAMLDX010000005.1"/>
</dbReference>
<reference evidence="2" key="1">
    <citation type="submission" date="2022-05" db="EMBL/GenBank/DDBJ databases">
        <title>Sphingomonas sp. strain MG17 Genome sequencing and assembly.</title>
        <authorList>
            <person name="Kim I."/>
        </authorList>
    </citation>
    <scope>NUCLEOTIDE SEQUENCE</scope>
    <source>
        <strain evidence="2">MG17</strain>
    </source>
</reference>
<dbReference type="GO" id="GO:0006355">
    <property type="term" value="P:regulation of DNA-templated transcription"/>
    <property type="evidence" value="ECO:0007669"/>
    <property type="project" value="InterPro"/>
</dbReference>
<dbReference type="Gene3D" id="1.20.5.780">
    <property type="entry name" value="Single helix bin"/>
    <property type="match status" value="1"/>
</dbReference>
<dbReference type="InterPro" id="IPR010985">
    <property type="entry name" value="Ribbon_hlx_hlx"/>
</dbReference>
<comment type="caution">
    <text evidence="2">The sequence shown here is derived from an EMBL/GenBank/DDBJ whole genome shotgun (WGS) entry which is preliminary data.</text>
</comment>
<organism evidence="2 3">
    <name type="scientific">Sphingomonas tagetis</name>
    <dbReference type="NCBI Taxonomy" id="2949092"/>
    <lineage>
        <taxon>Bacteria</taxon>
        <taxon>Pseudomonadati</taxon>
        <taxon>Pseudomonadota</taxon>
        <taxon>Alphaproteobacteria</taxon>
        <taxon>Sphingomonadales</taxon>
        <taxon>Sphingomonadaceae</taxon>
        <taxon>Sphingomonas</taxon>
    </lineage>
</organism>
<accession>A0A9X2HKT0</accession>
<feature type="domain" description="Ribbon-helix-helix protein CopG" evidence="1">
    <location>
        <begin position="6"/>
        <end position="38"/>
    </location>
</feature>
<dbReference type="EMBL" id="JAMLDX010000005">
    <property type="protein sequence ID" value="MCP3730476.1"/>
    <property type="molecule type" value="Genomic_DNA"/>
</dbReference>
<evidence type="ECO:0000313" key="2">
    <source>
        <dbReference type="EMBL" id="MCP3730476.1"/>
    </source>
</evidence>
<dbReference type="AlphaFoldDB" id="A0A9X2HKT0"/>
<proteinExistence type="predicted"/>
<name>A0A9X2HKT0_9SPHN</name>
<gene>
    <name evidence="2" type="ORF">M9978_08540</name>
</gene>
<sequence length="87" mass="9468">MSKTAVITARLDPDTLDLVDRLAAAKGRSRADFAAEAIRRVAESEADFMAFVQVGIDAADRGDLIPHEVVMAELDAMIAKHEARCRN</sequence>
<evidence type="ECO:0000313" key="3">
    <source>
        <dbReference type="Proteomes" id="UP001139451"/>
    </source>
</evidence>
<protein>
    <submittedName>
        <fullName evidence="2">Ribbon-helix-helix protein, CopG family</fullName>
    </submittedName>
</protein>